<feature type="compositionally biased region" description="Polar residues" evidence="1">
    <location>
        <begin position="118"/>
        <end position="131"/>
    </location>
</feature>
<comment type="caution">
    <text evidence="2">The sequence shown here is derived from an EMBL/GenBank/DDBJ whole genome shotgun (WGS) entry which is preliminary data.</text>
</comment>
<feature type="region of interest" description="Disordered" evidence="1">
    <location>
        <begin position="93"/>
        <end position="134"/>
    </location>
</feature>
<keyword evidence="3" id="KW-1185">Reference proteome</keyword>
<reference evidence="2 3" key="1">
    <citation type="submission" date="2023-07" db="EMBL/GenBank/DDBJ databases">
        <title>Genomic Encyclopedia of Type Strains, Phase IV (KMG-IV): sequencing the most valuable type-strain genomes for metagenomic binning, comparative biology and taxonomic classification.</title>
        <authorList>
            <person name="Goeker M."/>
        </authorList>
    </citation>
    <scope>NUCLEOTIDE SEQUENCE [LARGE SCALE GENOMIC DNA]</scope>
    <source>
        <strain evidence="2 3">DSM 22170</strain>
    </source>
</reference>
<protein>
    <recommendedName>
        <fullName evidence="4">Copper amine oxidase-like N-terminal domain-containing protein</fullName>
    </recommendedName>
</protein>
<gene>
    <name evidence="2" type="ORF">JOC58_002166</name>
</gene>
<proteinExistence type="predicted"/>
<evidence type="ECO:0000256" key="1">
    <source>
        <dbReference type="SAM" id="MobiDB-lite"/>
    </source>
</evidence>
<feature type="compositionally biased region" description="Low complexity" evidence="1">
    <location>
        <begin position="108"/>
        <end position="117"/>
    </location>
</feature>
<accession>A0ABU1IYF5</accession>
<name>A0ABU1IYF5_9BACL</name>
<sequence length="243" mass="25608">MIKKGTALLITATLTLGIGTGAIAATSLQPIRAYLNSALSFTVNGTSAQLTDANGKKVLPITYNGTTYLPVRAVGQLMDIPVNYDSATSSISIGSGSTSGGSTGGGSTTTPSSSKPTLSQLGSTAMESSSLRTKDPAKTVYKGKDYKEVYINDQPQSFRDFQVMTDNKYSTLHLEMALLSGNQKITIYDGDRTVLKTLSLTADQGMTGVDVDVKGVKAVFVESTEYDPGSVLFVPLTTSYLVR</sequence>
<dbReference type="EMBL" id="JAVDQH010000007">
    <property type="protein sequence ID" value="MDR6244273.1"/>
    <property type="molecule type" value="Genomic_DNA"/>
</dbReference>
<organism evidence="2 3">
    <name type="scientific">Paenibacillus hunanensis</name>
    <dbReference type="NCBI Taxonomy" id="539262"/>
    <lineage>
        <taxon>Bacteria</taxon>
        <taxon>Bacillati</taxon>
        <taxon>Bacillota</taxon>
        <taxon>Bacilli</taxon>
        <taxon>Bacillales</taxon>
        <taxon>Paenibacillaceae</taxon>
        <taxon>Paenibacillus</taxon>
    </lineage>
</organism>
<evidence type="ECO:0008006" key="4">
    <source>
        <dbReference type="Google" id="ProtNLM"/>
    </source>
</evidence>
<dbReference type="Proteomes" id="UP001185028">
    <property type="component" value="Unassembled WGS sequence"/>
</dbReference>
<feature type="compositionally biased region" description="Gly residues" evidence="1">
    <location>
        <begin position="97"/>
        <end position="107"/>
    </location>
</feature>
<evidence type="ECO:0000313" key="2">
    <source>
        <dbReference type="EMBL" id="MDR6244273.1"/>
    </source>
</evidence>
<dbReference type="RefSeq" id="WP_188776218.1">
    <property type="nucleotide sequence ID" value="NZ_BMMB01000006.1"/>
</dbReference>
<evidence type="ECO:0000313" key="3">
    <source>
        <dbReference type="Proteomes" id="UP001185028"/>
    </source>
</evidence>